<protein>
    <submittedName>
        <fullName evidence="1">Myosin-11</fullName>
    </submittedName>
</protein>
<organism evidence="1 2">
    <name type="scientific">Citrus sinensis</name>
    <name type="common">Sweet orange</name>
    <name type="synonym">Citrus aurantium var. sinensis</name>
    <dbReference type="NCBI Taxonomy" id="2711"/>
    <lineage>
        <taxon>Eukaryota</taxon>
        <taxon>Viridiplantae</taxon>
        <taxon>Streptophyta</taxon>
        <taxon>Embryophyta</taxon>
        <taxon>Tracheophyta</taxon>
        <taxon>Spermatophyta</taxon>
        <taxon>Magnoliopsida</taxon>
        <taxon>eudicotyledons</taxon>
        <taxon>Gunneridae</taxon>
        <taxon>Pentapetalae</taxon>
        <taxon>rosids</taxon>
        <taxon>malvids</taxon>
        <taxon>Sapindales</taxon>
        <taxon>Rutaceae</taxon>
        <taxon>Aurantioideae</taxon>
        <taxon>Citrus</taxon>
    </lineage>
</organism>
<accession>A0ACB8IQ52</accession>
<evidence type="ECO:0000313" key="1">
    <source>
        <dbReference type="EMBL" id="KAH9699060.1"/>
    </source>
</evidence>
<proteinExistence type="predicted"/>
<sequence length="1487" mass="167490">MLLYDSSCIVNGGKAGSVQKKKRRETGSNSCYNKGLLDSELLDGRVNFTAGLALGTGTPVNIIVGSHVWVEDPEEAWIDGQVLKITGKDVEVQTTKGKKVVANLSKIYPKDMEEPAGGVDDMTKLSYLHEPGVLRNLKTRYELNEIYTYTGNILIAINPFQRLPHIYDGHMMQQYKGAPFGELSPHVFAVADVAYRAMVNEGKSNSILVSGESGAGKTETTKMLMRYLAFLGGRTATEGRTVEQQVLESNPVLEAFGNAKTVRNNNSSRFGKFVEIQFDKQGRISGAAIRTYLLERSRVCQISSPERNYHCFYLLCNAPQEEVERYKLGNPKTFHYLNQSTCFELVGVSDAHDYLATRRAMDIVGISEKDQEAIFRVVAAILHIGNIEFSKGKEVDSSIPKDDQAKFHLKTAAELLMCDPVALEDALCKRIMITPEEVIKRSLDPQSALVSRDGLAKTIYSRLFDWLVDKINSSIGQDPNSKSLIGVLDIYGFESFKSNSFEQFCINFTNEKLQQHFNQHVFKMEQEEYTKEEIDWSYIEFVDNQDVLDLIEKKPGGIIALLDEACMFPKSTHETFANKLYQTFKSHKRFVKPKFSRTDFAIAHYAGEVMYQSDQFLDKNKDYVVPEHQDLLSASNCPFVAGLFPPLPEETSKSSKFSSIGSRFKGVLEAIRISCAGYPTRRPFFEFLNRFGLLAPEFLEGNYDEKVACKKILEKKGLQGFQIGKTKIFLRAGQMAELDARRAEILSSAAKTIQRRIRTHIARRRFIALREATIVLQSLCRGRLACRVFDSMKKEAAAVKIQKHIRRYDARTAYKRLHVSTLVLQTGLRTMAARKEFRFRKQTKAAIIIQAARETGALKEAKDKLQKTVEDLTWRIQLEKRLRTDLEEAKAQEVAKLQNSLQEMQAKLDEANASLVKEREAAKKAIEEAPPVVKEKEVLVEDTKKIESLTAEVEGLKTALESEKKRADETERKSKEAQETSEEKQKKLDETEKKVIQLQESLTRLEEKLANLESENQVLRQQAVSIAPNKFLSGRSRSIIQRGADSGHIPGDAKSTLVSKAHDLHSSSINHRDPLEIEEKPQKSLNEKQQENQELLIRCIAQHLGFAGNRPIAACIIYKCLLQWRSFEVERTSVFDRIIQTIGNAIETQDNNDILAYWLSNASTLLLLLQRTLKASGAAGMAPQRRRSSSATLFGRMTQSFRGTPQGVNLSLINGGVNGGVDTLRQVEAKYPALLFKQQLTAYVEKIYGMIRDNLKKEISPLLGLCIQAPRTSRASLVKGSSRSVANSAAQQALIAHWQGIVKSLGNFLNTLKANHVPPFLVRKVFTQIFSFINVQLFNSLLLRRECCSFSNGEYVKAGLAELEHWCYKATDEVIHQKPKKTLDEISHDLCPVLSIQQLYRISTMYWDDKYGTHSVSSDVISNMRVLMTEDSNNAVSNSFLLDDDSSIPFSVDDLSKSMQQIDISDIEPPPLIRENSGFSFLLPRSD</sequence>
<reference evidence="2" key="1">
    <citation type="journal article" date="2023" name="Hortic. Res.">
        <title>A chromosome-level phased genome enabling allele-level studies in sweet orange: a case study on citrus Huanglongbing tolerance.</title>
        <authorList>
            <person name="Wu B."/>
            <person name="Yu Q."/>
            <person name="Deng Z."/>
            <person name="Duan Y."/>
            <person name="Luo F."/>
            <person name="Gmitter F. Jr."/>
        </authorList>
    </citation>
    <scope>NUCLEOTIDE SEQUENCE [LARGE SCALE GENOMIC DNA]</scope>
    <source>
        <strain evidence="2">cv. Valencia</strain>
    </source>
</reference>
<name>A0ACB8IQ52_CITSI</name>
<evidence type="ECO:0000313" key="2">
    <source>
        <dbReference type="Proteomes" id="UP000829398"/>
    </source>
</evidence>
<dbReference type="EMBL" id="CM039177">
    <property type="protein sequence ID" value="KAH9699060.1"/>
    <property type="molecule type" value="Genomic_DNA"/>
</dbReference>
<keyword evidence="2" id="KW-1185">Reference proteome</keyword>
<gene>
    <name evidence="1" type="ORF">KPL71_024203</name>
</gene>
<comment type="caution">
    <text evidence="1">The sequence shown here is derived from an EMBL/GenBank/DDBJ whole genome shotgun (WGS) entry which is preliminary data.</text>
</comment>
<dbReference type="Proteomes" id="UP000829398">
    <property type="component" value="Chromosome 8"/>
</dbReference>